<dbReference type="InterPro" id="IPR044843">
    <property type="entry name" value="Trans_IPPS_bact-type"/>
</dbReference>
<evidence type="ECO:0000256" key="18">
    <source>
        <dbReference type="ARBA" id="ARBA00029335"/>
    </source>
</evidence>
<evidence type="ECO:0000256" key="6">
    <source>
        <dbReference type="ARBA" id="ARBA00008406"/>
    </source>
</evidence>
<dbReference type="SFLD" id="SFLDS00005">
    <property type="entry name" value="Isoprenoid_Synthase_Type_I"/>
    <property type="match status" value="1"/>
</dbReference>
<dbReference type="AlphaFoldDB" id="A0AAV9UYY4"/>
<evidence type="ECO:0000256" key="8">
    <source>
        <dbReference type="ARBA" id="ARBA00012396"/>
    </source>
</evidence>
<comment type="catalytic activity">
    <reaction evidence="18">
        <text>all-trans-lycopene = gamma-carotene</text>
        <dbReference type="Rhea" id="RHEA:32219"/>
        <dbReference type="ChEBI" id="CHEBI:15948"/>
        <dbReference type="ChEBI" id="CHEBI:27740"/>
        <dbReference type="EC" id="5.5.1.19"/>
    </reaction>
</comment>
<keyword evidence="11 19" id="KW-0812">Transmembrane</keyword>
<evidence type="ECO:0000256" key="17">
    <source>
        <dbReference type="ARBA" id="ARBA00029313"/>
    </source>
</evidence>
<evidence type="ECO:0000313" key="20">
    <source>
        <dbReference type="EMBL" id="KAK6350299.1"/>
    </source>
</evidence>
<dbReference type="Pfam" id="PF00494">
    <property type="entry name" value="SQS_PSY"/>
    <property type="match status" value="1"/>
</dbReference>
<feature type="transmembrane region" description="Helical" evidence="19">
    <location>
        <begin position="126"/>
        <end position="146"/>
    </location>
</feature>
<evidence type="ECO:0000256" key="19">
    <source>
        <dbReference type="SAM" id="Phobius"/>
    </source>
</evidence>
<evidence type="ECO:0000256" key="16">
    <source>
        <dbReference type="ARBA" id="ARBA00023268"/>
    </source>
</evidence>
<keyword evidence="10" id="KW-0808">Transferase</keyword>
<evidence type="ECO:0000256" key="7">
    <source>
        <dbReference type="ARBA" id="ARBA00012242"/>
    </source>
</evidence>
<dbReference type="InterPro" id="IPR002060">
    <property type="entry name" value="Squ/phyt_synthse"/>
</dbReference>
<evidence type="ECO:0000256" key="12">
    <source>
        <dbReference type="ARBA" id="ARBA00022746"/>
    </source>
</evidence>
<name>A0AAV9UYY4_9PEZI</name>
<dbReference type="EC" id="5.5.1.19" evidence="7"/>
<sequence>MPAYTVSATIPWDSYLLKHEVWSYPDHAVIGPTYWKIPIEELFFFGIQTYLTSVLYLVIAKSVVPTAYLPILSPPSPSLSVEGEISGTTTINDSRKMRRKSVTGGVVLIALIAIGAKLVQNGGHGTYFGLILVWAGPVLLFLWCLSRHYILSISRKNVLIPILLPTAYLWIVDTLALKNGTWVISPDKSLQIKLWRHLDIEEAVFFLVTNTLITFGQLAIDHTLAVLNGFPEAFPSPISSWPPIDLLVRGLCVPVKDYPSQRILGLKKAISKLYGKSRSFSLASSVFEGRLRIDLTLLYAFCRNADDLIDEAETTKEAQEALSKLSQAVCHAFSCRACAKQATIDGTNKDTTAHKEAVNSLPDEMAMSLEMLPLEILPLHAIHELLNGFDMDLQFPTSPRRSNGIFPIKTEQDLKRYSYCVAGTVAELLLTLVFHHAATGSEVTKSGREEVDRCIRAGVNMGIALQYINIARDIAKDAAMGRCYIPSDWLAEFKLTPRMIVADPYMPAVEKFRQRILNIAMDLYHANKGAIERLPQGSGARKGVRAAVENYVEIGRVLQERQSKMPTTAGEQATVGKARRLWVFLKALCA</sequence>
<accession>A0AAV9UYY4</accession>
<comment type="catalytic activity">
    <reaction evidence="1">
        <text>2 (2E,6E,10E)-geranylgeranyl diphosphate = 15-cis-phytoene + 2 diphosphate</text>
        <dbReference type="Rhea" id="RHEA:34475"/>
        <dbReference type="ChEBI" id="CHEBI:27787"/>
        <dbReference type="ChEBI" id="CHEBI:33019"/>
        <dbReference type="ChEBI" id="CHEBI:58756"/>
        <dbReference type="EC" id="2.5.1.32"/>
    </reaction>
</comment>
<keyword evidence="12" id="KW-0125">Carotenoid biosynthesis</keyword>
<evidence type="ECO:0000256" key="15">
    <source>
        <dbReference type="ARBA" id="ARBA00023235"/>
    </source>
</evidence>
<dbReference type="EMBL" id="JAVHNQ010000004">
    <property type="protein sequence ID" value="KAK6350299.1"/>
    <property type="molecule type" value="Genomic_DNA"/>
</dbReference>
<dbReference type="Gene3D" id="1.10.600.10">
    <property type="entry name" value="Farnesyl Diphosphate Synthase"/>
    <property type="match status" value="1"/>
</dbReference>
<keyword evidence="15" id="KW-0413">Isomerase</keyword>
<dbReference type="NCBIfam" id="TIGR03462">
    <property type="entry name" value="CarR_dom_SF"/>
    <property type="match status" value="2"/>
</dbReference>
<evidence type="ECO:0000256" key="9">
    <source>
        <dbReference type="ARBA" id="ARBA00018909"/>
    </source>
</evidence>
<evidence type="ECO:0000256" key="5">
    <source>
        <dbReference type="ARBA" id="ARBA00008247"/>
    </source>
</evidence>
<feature type="transmembrane region" description="Helical" evidence="19">
    <location>
        <begin position="158"/>
        <end position="177"/>
    </location>
</feature>
<evidence type="ECO:0000256" key="13">
    <source>
        <dbReference type="ARBA" id="ARBA00022989"/>
    </source>
</evidence>
<comment type="pathway">
    <text evidence="3">Carotenoid biosynthesis; beta-carotene biosynthesis.</text>
</comment>
<feature type="transmembrane region" description="Helical" evidence="19">
    <location>
        <begin position="102"/>
        <end position="120"/>
    </location>
</feature>
<evidence type="ECO:0000256" key="3">
    <source>
        <dbReference type="ARBA" id="ARBA00005089"/>
    </source>
</evidence>
<organism evidence="20 21">
    <name type="scientific">Orbilia brochopaga</name>
    <dbReference type="NCBI Taxonomy" id="3140254"/>
    <lineage>
        <taxon>Eukaryota</taxon>
        <taxon>Fungi</taxon>
        <taxon>Dikarya</taxon>
        <taxon>Ascomycota</taxon>
        <taxon>Pezizomycotina</taxon>
        <taxon>Orbiliomycetes</taxon>
        <taxon>Orbiliales</taxon>
        <taxon>Orbiliaceae</taxon>
        <taxon>Orbilia</taxon>
    </lineage>
</organism>
<keyword evidence="16" id="KW-0511">Multifunctional enzyme</keyword>
<feature type="transmembrane region" description="Helical" evidence="19">
    <location>
        <begin position="42"/>
        <end position="59"/>
    </location>
</feature>
<dbReference type="GO" id="GO:0016117">
    <property type="term" value="P:carotenoid biosynthetic process"/>
    <property type="evidence" value="ECO:0007669"/>
    <property type="project" value="UniProtKB-KW"/>
</dbReference>
<protein>
    <recommendedName>
        <fullName evidence="9">Bifunctional lycopene cyclase/phytoene synthase</fullName>
        <ecNumber evidence="8">2.5.1.32</ecNumber>
        <ecNumber evidence="7">5.5.1.19</ecNumber>
    </recommendedName>
</protein>
<dbReference type="InterPro" id="IPR008949">
    <property type="entry name" value="Isoprenoid_synthase_dom_sf"/>
</dbReference>
<dbReference type="SUPFAM" id="SSF48576">
    <property type="entry name" value="Terpenoid synthases"/>
    <property type="match status" value="1"/>
</dbReference>
<dbReference type="InterPro" id="IPR019845">
    <property type="entry name" value="Squalene/phytoene_synthase_CS"/>
</dbReference>
<evidence type="ECO:0000256" key="14">
    <source>
        <dbReference type="ARBA" id="ARBA00023136"/>
    </source>
</evidence>
<evidence type="ECO:0000256" key="1">
    <source>
        <dbReference type="ARBA" id="ARBA00001805"/>
    </source>
</evidence>
<dbReference type="EC" id="2.5.1.32" evidence="8"/>
<dbReference type="GO" id="GO:0045436">
    <property type="term" value="F:lycopene beta cyclase activity"/>
    <property type="evidence" value="ECO:0007669"/>
    <property type="project" value="UniProtKB-ARBA"/>
</dbReference>
<comment type="pathway">
    <text evidence="4">Carotenoid biosynthesis; phytoene biosynthesis; all-trans-phytoene from geranylgeranyl diphosphate: step 1/1.</text>
</comment>
<dbReference type="InterPro" id="IPR017825">
    <property type="entry name" value="Lycopene_cyclase_dom"/>
</dbReference>
<evidence type="ECO:0000313" key="21">
    <source>
        <dbReference type="Proteomes" id="UP001375240"/>
    </source>
</evidence>
<comment type="catalytic activity">
    <reaction evidence="17">
        <text>gamma-carotene = all-trans-beta-carotene</text>
        <dbReference type="Rhea" id="RHEA:32239"/>
        <dbReference type="ChEBI" id="CHEBI:17579"/>
        <dbReference type="ChEBI" id="CHEBI:27740"/>
        <dbReference type="EC" id="5.5.1.19"/>
    </reaction>
</comment>
<dbReference type="PANTHER" id="PTHR31480">
    <property type="entry name" value="BIFUNCTIONAL LYCOPENE CYCLASE/PHYTOENE SYNTHASE"/>
    <property type="match status" value="1"/>
</dbReference>
<dbReference type="SFLD" id="SFLDG01018">
    <property type="entry name" value="Squalene/Phytoene_Synthase_Lik"/>
    <property type="match status" value="1"/>
</dbReference>
<comment type="similarity">
    <text evidence="5">In the N-terminal section; belongs to the lycopene beta-cyclase family.</text>
</comment>
<dbReference type="Proteomes" id="UP001375240">
    <property type="component" value="Unassembled WGS sequence"/>
</dbReference>
<gene>
    <name evidence="20" type="ORF">TWF696_006530</name>
</gene>
<evidence type="ECO:0000256" key="10">
    <source>
        <dbReference type="ARBA" id="ARBA00022679"/>
    </source>
</evidence>
<evidence type="ECO:0000256" key="11">
    <source>
        <dbReference type="ARBA" id="ARBA00022692"/>
    </source>
</evidence>
<dbReference type="GO" id="GO:0016020">
    <property type="term" value="C:membrane"/>
    <property type="evidence" value="ECO:0007669"/>
    <property type="project" value="UniProtKB-SubCell"/>
</dbReference>
<dbReference type="GO" id="GO:0004311">
    <property type="term" value="F:geranylgeranyl diphosphate synthase activity"/>
    <property type="evidence" value="ECO:0007669"/>
    <property type="project" value="InterPro"/>
</dbReference>
<comment type="similarity">
    <text evidence="6">In the C-terminal section; belongs to the phytoene/squalene synthase family.</text>
</comment>
<keyword evidence="21" id="KW-1185">Reference proteome</keyword>
<comment type="subcellular location">
    <subcellularLocation>
        <location evidence="2">Membrane</location>
        <topology evidence="2">Multi-pass membrane protein</topology>
    </subcellularLocation>
</comment>
<keyword evidence="13 19" id="KW-1133">Transmembrane helix</keyword>
<evidence type="ECO:0000256" key="4">
    <source>
        <dbReference type="ARBA" id="ARBA00005172"/>
    </source>
</evidence>
<dbReference type="GO" id="GO:0016872">
    <property type="term" value="F:intramolecular lyase activity"/>
    <property type="evidence" value="ECO:0007669"/>
    <property type="project" value="InterPro"/>
</dbReference>
<dbReference type="PROSITE" id="PS01045">
    <property type="entry name" value="SQUALEN_PHYTOEN_SYN_2"/>
    <property type="match status" value="1"/>
</dbReference>
<keyword evidence="14 19" id="KW-0472">Membrane</keyword>
<comment type="caution">
    <text evidence="20">The sequence shown here is derived from an EMBL/GenBank/DDBJ whole genome shotgun (WGS) entry which is preliminary data.</text>
</comment>
<evidence type="ECO:0000256" key="2">
    <source>
        <dbReference type="ARBA" id="ARBA00004141"/>
    </source>
</evidence>
<proteinExistence type="inferred from homology"/>
<reference evidence="20 21" key="1">
    <citation type="submission" date="2019-10" db="EMBL/GenBank/DDBJ databases">
        <authorList>
            <person name="Palmer J.M."/>
        </authorList>
    </citation>
    <scope>NUCLEOTIDE SEQUENCE [LARGE SCALE GENOMIC DNA]</scope>
    <source>
        <strain evidence="20 21">TWF696</strain>
    </source>
</reference>
<dbReference type="SFLD" id="SFLDG01212">
    <property type="entry name" value="Phytoene_synthase_like"/>
    <property type="match status" value="1"/>
</dbReference>